<dbReference type="SUPFAM" id="SSF47240">
    <property type="entry name" value="Ferritin-like"/>
    <property type="match status" value="1"/>
</dbReference>
<dbReference type="AlphaFoldDB" id="A0A1B7LDU7"/>
<name>A0A1B7LDU7_9FIRM</name>
<reference evidence="1 2" key="1">
    <citation type="submission" date="2016-04" db="EMBL/GenBank/DDBJ databases">
        <authorList>
            <person name="Evans L.H."/>
            <person name="Alamgir A."/>
            <person name="Owens N."/>
            <person name="Weber N.D."/>
            <person name="Virtaneva K."/>
            <person name="Barbian K."/>
            <person name="Babar A."/>
            <person name="Rosenke K."/>
        </authorList>
    </citation>
    <scope>NUCLEOTIDE SEQUENCE [LARGE SCALE GENOMIC DNA]</scope>
    <source>
        <strain evidence="1 2">LMa1</strain>
    </source>
</reference>
<protein>
    <recommendedName>
        <fullName evidence="3">Rubrerythrin diiron-binding domain-containing protein</fullName>
    </recommendedName>
</protein>
<dbReference type="EMBL" id="LYVF01000165">
    <property type="protein sequence ID" value="OAT81281.1"/>
    <property type="molecule type" value="Genomic_DNA"/>
</dbReference>
<comment type="caution">
    <text evidence="1">The sequence shown here is derived from an EMBL/GenBank/DDBJ whole genome shotgun (WGS) entry which is preliminary data.</text>
</comment>
<evidence type="ECO:0008006" key="3">
    <source>
        <dbReference type="Google" id="ProtNLM"/>
    </source>
</evidence>
<evidence type="ECO:0000313" key="2">
    <source>
        <dbReference type="Proteomes" id="UP000078532"/>
    </source>
</evidence>
<dbReference type="STRING" id="1838280.A6M21_00345"/>
<dbReference type="InterPro" id="IPR009078">
    <property type="entry name" value="Ferritin-like_SF"/>
</dbReference>
<keyword evidence="2" id="KW-1185">Reference proteome</keyword>
<dbReference type="Proteomes" id="UP000078532">
    <property type="component" value="Unassembled WGS sequence"/>
</dbReference>
<organism evidence="1 2">
    <name type="scientific">Desulfotomaculum copahuensis</name>
    <dbReference type="NCBI Taxonomy" id="1838280"/>
    <lineage>
        <taxon>Bacteria</taxon>
        <taxon>Bacillati</taxon>
        <taxon>Bacillota</taxon>
        <taxon>Clostridia</taxon>
        <taxon>Eubacteriales</taxon>
        <taxon>Desulfotomaculaceae</taxon>
        <taxon>Desulfotomaculum</taxon>
    </lineage>
</organism>
<dbReference type="RefSeq" id="WP_066668817.1">
    <property type="nucleotide sequence ID" value="NZ_LYVF01000165.1"/>
</dbReference>
<gene>
    <name evidence="1" type="ORF">A6M21_00345</name>
</gene>
<proteinExistence type="predicted"/>
<sequence length="80" mass="9697">MNKLELLYDVLHDKMHSQVFYNEQMIRITNPVAHQLFMRLRDEEAQHILRLRMEILTLETRPFPINKILPGIEANPRFRL</sequence>
<dbReference type="OrthoDB" id="2990828at2"/>
<accession>A0A1B7LDU7</accession>
<evidence type="ECO:0000313" key="1">
    <source>
        <dbReference type="EMBL" id="OAT81281.1"/>
    </source>
</evidence>